<evidence type="ECO:0000313" key="1">
    <source>
        <dbReference type="EMBL" id="QZP26220.1"/>
    </source>
</evidence>
<organism evidence="1 2">
    <name type="scientific">Pseudomonas mosselii</name>
    <dbReference type="NCBI Taxonomy" id="78327"/>
    <lineage>
        <taxon>Bacteria</taxon>
        <taxon>Pseudomonadati</taxon>
        <taxon>Pseudomonadota</taxon>
        <taxon>Gammaproteobacteria</taxon>
        <taxon>Pseudomonadales</taxon>
        <taxon>Pseudomonadaceae</taxon>
        <taxon>Pseudomonas</taxon>
    </lineage>
</organism>
<protein>
    <submittedName>
        <fullName evidence="1">Uncharacterized protein</fullName>
    </submittedName>
</protein>
<evidence type="ECO:0000313" key="2">
    <source>
        <dbReference type="Proteomes" id="UP000825591"/>
    </source>
</evidence>
<gene>
    <name evidence="1" type="ORF">K5H97_26110</name>
</gene>
<dbReference type="Proteomes" id="UP000825591">
    <property type="component" value="Chromosome"/>
</dbReference>
<keyword evidence="2" id="KW-1185">Reference proteome</keyword>
<sequence length="72" mass="8045">MSQTRYCYKGPPSGIELRLADGSTLAVQLHPGNAVELPADHEYTQTLIALRQLEPLPIESDTRRARPKKESE</sequence>
<dbReference type="EMBL" id="CP081966">
    <property type="protein sequence ID" value="QZP26220.1"/>
    <property type="molecule type" value="Genomic_DNA"/>
</dbReference>
<reference evidence="1 2" key="1">
    <citation type="submission" date="2021-08" db="EMBL/GenBank/DDBJ databases">
        <title>Bactericidal Effect of Pseudomonas oryziphila sp. nov., a novel Pseudomonas Species Against Xanthomonas oryzae Reduces Disease Severity of Bacterial Leaf Streak of Rice.</title>
        <authorList>
            <person name="Yang R."/>
            <person name="Li S."/>
            <person name="Li Y."/>
            <person name="Yan Y."/>
            <person name="Fang Y."/>
            <person name="Zou L."/>
            <person name="Chen G."/>
        </authorList>
    </citation>
    <scope>NUCLEOTIDE SEQUENCE [LARGE SCALE GENOMIC DNA]</scope>
    <source>
        <strain evidence="1 2">DSM 17497</strain>
    </source>
</reference>
<dbReference type="RefSeq" id="WP_028690334.1">
    <property type="nucleotide sequence ID" value="NZ_CP081966.1"/>
</dbReference>
<name>A0ABX9B0W3_9PSED</name>
<accession>A0ABX9B0W3</accession>
<proteinExistence type="predicted"/>